<organism evidence="2 3">
    <name type="scientific">Tetrahymena thermophila (strain SB210)</name>
    <dbReference type="NCBI Taxonomy" id="312017"/>
    <lineage>
        <taxon>Eukaryota</taxon>
        <taxon>Sar</taxon>
        <taxon>Alveolata</taxon>
        <taxon>Ciliophora</taxon>
        <taxon>Intramacronucleata</taxon>
        <taxon>Oligohymenophorea</taxon>
        <taxon>Hymenostomatida</taxon>
        <taxon>Tetrahymenina</taxon>
        <taxon>Tetrahymenidae</taxon>
        <taxon>Tetrahymena</taxon>
    </lineage>
</organism>
<dbReference type="EMBL" id="GG662260">
    <property type="protein sequence ID" value="EWS71203.1"/>
    <property type="molecule type" value="Genomic_DNA"/>
</dbReference>
<dbReference type="Proteomes" id="UP000009168">
    <property type="component" value="Unassembled WGS sequence"/>
</dbReference>
<keyword evidence="1 2" id="KW-0812">Transmembrane</keyword>
<name>W7X466_TETTS</name>
<accession>W7X466</accession>
<dbReference type="RefSeq" id="XP_012656256.1">
    <property type="nucleotide sequence ID" value="XM_012800802.1"/>
</dbReference>
<proteinExistence type="predicted"/>
<evidence type="ECO:0000313" key="2">
    <source>
        <dbReference type="EMBL" id="EWS71203.1"/>
    </source>
</evidence>
<dbReference type="InterPro" id="IPR006212">
    <property type="entry name" value="Furin_repeat"/>
</dbReference>
<dbReference type="InParanoid" id="W7X466"/>
<dbReference type="KEGG" id="tet:TTHERM_000688477"/>
<evidence type="ECO:0000256" key="1">
    <source>
        <dbReference type="SAM" id="Phobius"/>
    </source>
</evidence>
<dbReference type="InterPro" id="IPR009030">
    <property type="entry name" value="Growth_fac_rcpt_cys_sf"/>
</dbReference>
<dbReference type="PANTHER" id="PTHR15332:SF175">
    <property type="entry name" value="PROPROTEIN CONVERTASE SUBTILISIN_KEXIN TYPE 5-LIKE"/>
    <property type="match status" value="1"/>
</dbReference>
<reference evidence="3" key="1">
    <citation type="journal article" date="2006" name="PLoS Biol.">
        <title>Macronuclear genome sequence of the ciliate Tetrahymena thermophila, a model eukaryote.</title>
        <authorList>
            <person name="Eisen J.A."/>
            <person name="Coyne R.S."/>
            <person name="Wu M."/>
            <person name="Wu D."/>
            <person name="Thiagarajan M."/>
            <person name="Wortman J.R."/>
            <person name="Badger J.H."/>
            <person name="Ren Q."/>
            <person name="Amedeo P."/>
            <person name="Jones K.M."/>
            <person name="Tallon L.J."/>
            <person name="Delcher A.L."/>
            <person name="Salzberg S.L."/>
            <person name="Silva J.C."/>
            <person name="Haas B.J."/>
            <person name="Majoros W.H."/>
            <person name="Farzad M."/>
            <person name="Carlton J.M."/>
            <person name="Smith R.K. Jr."/>
            <person name="Garg J."/>
            <person name="Pearlman R.E."/>
            <person name="Karrer K.M."/>
            <person name="Sun L."/>
            <person name="Manning G."/>
            <person name="Elde N.C."/>
            <person name="Turkewitz A.P."/>
            <person name="Asai D.J."/>
            <person name="Wilkes D.E."/>
            <person name="Wang Y."/>
            <person name="Cai H."/>
            <person name="Collins K."/>
            <person name="Stewart B.A."/>
            <person name="Lee S.R."/>
            <person name="Wilamowska K."/>
            <person name="Weinberg Z."/>
            <person name="Ruzzo W.L."/>
            <person name="Wloga D."/>
            <person name="Gaertig J."/>
            <person name="Frankel J."/>
            <person name="Tsao C.-C."/>
            <person name="Gorovsky M.A."/>
            <person name="Keeling P.J."/>
            <person name="Waller R.F."/>
            <person name="Patron N.J."/>
            <person name="Cherry J.M."/>
            <person name="Stover N.A."/>
            <person name="Krieger C.J."/>
            <person name="del Toro C."/>
            <person name="Ryder H.F."/>
            <person name="Williamson S.C."/>
            <person name="Barbeau R.A."/>
            <person name="Hamilton E.P."/>
            <person name="Orias E."/>
        </authorList>
    </citation>
    <scope>NUCLEOTIDE SEQUENCE [LARGE SCALE GENOMIC DNA]</scope>
    <source>
        <strain evidence="3">SB210</strain>
    </source>
</reference>
<dbReference type="SMART" id="SM00261">
    <property type="entry name" value="FU"/>
    <property type="match status" value="2"/>
</dbReference>
<dbReference type="OrthoDB" id="671595at2759"/>
<keyword evidence="3" id="KW-1185">Reference proteome</keyword>
<protein>
    <submittedName>
        <fullName evidence="2">Transmembrane protein, putative</fullName>
    </submittedName>
</protein>
<gene>
    <name evidence="2" type="ORF">TTHERM_000688477</name>
</gene>
<dbReference type="SUPFAM" id="SSF57184">
    <property type="entry name" value="Growth factor receptor domain"/>
    <property type="match status" value="2"/>
</dbReference>
<keyword evidence="1" id="KW-0472">Membrane</keyword>
<dbReference type="PANTHER" id="PTHR15332">
    <property type="entry name" value="PROPROTEIN CONVERTASE SUBTILISIN_KEXIN TYPE 5-LIKE"/>
    <property type="match status" value="1"/>
</dbReference>
<dbReference type="GeneID" id="24440209"/>
<keyword evidence="1" id="KW-1133">Transmembrane helix</keyword>
<sequence length="496" mass="56489">MGGHFTLLCNLQTLQCPYNYNKVLYLILANITLGFVFQAAAKMLILLKYFLINVQSSFSLSNISSHRFTGPADIQSVFNLYRIEIYSNNYIAIATDYGYFDDNCFVQVSPQSKTKNCLLCKPNYVQKNYECIPYDKNDICQNSQNPQSYYFYYKQFNQCIQVNNPIKYCAQLNSTYLNQCEVCVSTTRDPNNQCQCYPQYYESNQQDCKPIDCNSVCKQCKYNPNNCTECWEPTRDVSKNCQCKDGFYEDNLSSKCLPCDPKCKTQCNSECSKCINYSSNCIECAINRINYPKCQCQVGYKENLLGECVPNQIGCNEDCEICDSVTPSICIQCKSSEQSGTQCLCQDKNNKQMVCSNCDPSCLTCSGGQNNECLSCSYKQELNSQKQCQCQDQNNFINQNGLCEEGFDINDVTLQSDLQVTFTFSEEINVQDLSLLNQGIKLYLTQVSSTNFNQEIVSASKNQIIMKITQLLEMSKKQNSQSLNINLKVTILKQVL</sequence>
<evidence type="ECO:0000313" key="3">
    <source>
        <dbReference type="Proteomes" id="UP000009168"/>
    </source>
</evidence>
<feature type="transmembrane region" description="Helical" evidence="1">
    <location>
        <begin position="23"/>
        <end position="47"/>
    </location>
</feature>
<dbReference type="AlphaFoldDB" id="W7X466"/>